<reference evidence="2 3" key="1">
    <citation type="submission" date="2016-10" db="EMBL/GenBank/DDBJ databases">
        <authorList>
            <person name="de Groot N.N."/>
        </authorList>
    </citation>
    <scope>NUCLEOTIDE SEQUENCE [LARGE SCALE GENOMIC DNA]</scope>
    <source>
        <strain evidence="2 3">NLAE-zl-G419</strain>
    </source>
</reference>
<gene>
    <name evidence="2" type="ORF">SAMN04487885_101313</name>
</gene>
<dbReference type="AlphaFoldDB" id="A0A1I2JA83"/>
<dbReference type="EMBL" id="FOOE01000001">
    <property type="protein sequence ID" value="SFF51752.1"/>
    <property type="molecule type" value="Genomic_DNA"/>
</dbReference>
<evidence type="ECO:0000256" key="1">
    <source>
        <dbReference type="SAM" id="Phobius"/>
    </source>
</evidence>
<protein>
    <submittedName>
        <fullName evidence="2">Uncharacterized protein</fullName>
    </submittedName>
</protein>
<evidence type="ECO:0000313" key="2">
    <source>
        <dbReference type="EMBL" id="SFF51752.1"/>
    </source>
</evidence>
<evidence type="ECO:0000313" key="3">
    <source>
        <dbReference type="Proteomes" id="UP000182135"/>
    </source>
</evidence>
<accession>A0A1I2JA83</accession>
<keyword evidence="1" id="KW-0812">Transmembrane</keyword>
<name>A0A1I2JA83_9CLOT</name>
<feature type="transmembrane region" description="Helical" evidence="1">
    <location>
        <begin position="12"/>
        <end position="31"/>
    </location>
</feature>
<keyword evidence="1" id="KW-0472">Membrane</keyword>
<keyword evidence="3" id="KW-1185">Reference proteome</keyword>
<sequence>MWHLILVEKFFYMAVENYIVNIILIIEKLILIMS</sequence>
<dbReference type="Proteomes" id="UP000182135">
    <property type="component" value="Unassembled WGS sequence"/>
</dbReference>
<proteinExistence type="predicted"/>
<organism evidence="2 3">
    <name type="scientific">Clostridium cadaveris</name>
    <dbReference type="NCBI Taxonomy" id="1529"/>
    <lineage>
        <taxon>Bacteria</taxon>
        <taxon>Bacillati</taxon>
        <taxon>Bacillota</taxon>
        <taxon>Clostridia</taxon>
        <taxon>Eubacteriales</taxon>
        <taxon>Clostridiaceae</taxon>
        <taxon>Clostridium</taxon>
    </lineage>
</organism>
<keyword evidence="1" id="KW-1133">Transmembrane helix</keyword>